<gene>
    <name evidence="2" type="ORF">K3769_33640</name>
</gene>
<name>A0ABT3VCG1_9ACTN</name>
<comment type="caution">
    <text evidence="2">The sequence shown here is derived from an EMBL/GenBank/DDBJ whole genome shotgun (WGS) entry which is preliminary data.</text>
</comment>
<evidence type="ECO:0000313" key="3">
    <source>
        <dbReference type="Proteomes" id="UP001165590"/>
    </source>
</evidence>
<sequence>MAGGSLHRPDPAADVLHPLSDPDARESDEDDDGGPAGVDILVARTHWPGWVARRIRAT</sequence>
<protein>
    <submittedName>
        <fullName evidence="2">Uncharacterized protein</fullName>
    </submittedName>
</protein>
<organism evidence="2 3">
    <name type="scientific">Streptomyces ortus</name>
    <dbReference type="NCBI Taxonomy" id="2867268"/>
    <lineage>
        <taxon>Bacteria</taxon>
        <taxon>Bacillati</taxon>
        <taxon>Actinomycetota</taxon>
        <taxon>Actinomycetes</taxon>
        <taxon>Kitasatosporales</taxon>
        <taxon>Streptomycetaceae</taxon>
        <taxon>Streptomyces</taxon>
    </lineage>
</organism>
<dbReference type="EMBL" id="JAIFZO010000002">
    <property type="protein sequence ID" value="MCX4237629.1"/>
    <property type="molecule type" value="Genomic_DNA"/>
</dbReference>
<feature type="region of interest" description="Disordered" evidence="1">
    <location>
        <begin position="1"/>
        <end position="38"/>
    </location>
</feature>
<evidence type="ECO:0000313" key="2">
    <source>
        <dbReference type="EMBL" id="MCX4237629.1"/>
    </source>
</evidence>
<dbReference type="Proteomes" id="UP001165590">
    <property type="component" value="Unassembled WGS sequence"/>
</dbReference>
<proteinExistence type="predicted"/>
<dbReference type="RefSeq" id="WP_267030013.1">
    <property type="nucleotide sequence ID" value="NZ_JAIFZO010000002.1"/>
</dbReference>
<accession>A0ABT3VCG1</accession>
<evidence type="ECO:0000256" key="1">
    <source>
        <dbReference type="SAM" id="MobiDB-lite"/>
    </source>
</evidence>
<reference evidence="2" key="1">
    <citation type="journal article" date="2022" name="bioRxiv">
        <title>Discovery and biosynthetic assessment of Streptomyces ortus sp nov. isolated from a deep-sea sponge.</title>
        <authorList>
            <person name="Williams S.E."/>
        </authorList>
    </citation>
    <scope>NUCLEOTIDE SEQUENCE</scope>
    <source>
        <strain evidence="2">A15ISP2-DRY2</strain>
    </source>
</reference>
<keyword evidence="3" id="KW-1185">Reference proteome</keyword>